<sequence>MWRSTERSAGEQNWLIFGAARRLVGQNLRNPTFSRSVKSYQTATTHKDTSTLREIKTSYKQYWQIKTWRSEIGHNRPLGASPLIVCAV</sequence>
<dbReference type="Proteomes" id="UP001482620">
    <property type="component" value="Unassembled WGS sequence"/>
</dbReference>
<protein>
    <submittedName>
        <fullName evidence="1">Uncharacterized protein</fullName>
    </submittedName>
</protein>
<keyword evidence="2" id="KW-1185">Reference proteome</keyword>
<dbReference type="EMBL" id="JAHRIQ010014460">
    <property type="protein sequence ID" value="MEQ2226118.1"/>
    <property type="molecule type" value="Genomic_DNA"/>
</dbReference>
<comment type="caution">
    <text evidence="1">The sequence shown here is derived from an EMBL/GenBank/DDBJ whole genome shotgun (WGS) entry which is preliminary data.</text>
</comment>
<evidence type="ECO:0000313" key="1">
    <source>
        <dbReference type="EMBL" id="MEQ2226118.1"/>
    </source>
</evidence>
<gene>
    <name evidence="1" type="ORF">ILYODFUR_024339</name>
</gene>
<name>A0ABV0T304_9TELE</name>
<accession>A0ABV0T304</accession>
<proteinExistence type="predicted"/>
<reference evidence="1 2" key="1">
    <citation type="submission" date="2021-06" db="EMBL/GenBank/DDBJ databases">
        <authorList>
            <person name="Palmer J.M."/>
        </authorList>
    </citation>
    <scope>NUCLEOTIDE SEQUENCE [LARGE SCALE GENOMIC DNA]</scope>
    <source>
        <strain evidence="2">if_2019</strain>
        <tissue evidence="1">Muscle</tissue>
    </source>
</reference>
<organism evidence="1 2">
    <name type="scientific">Ilyodon furcidens</name>
    <name type="common">goldbreast splitfin</name>
    <dbReference type="NCBI Taxonomy" id="33524"/>
    <lineage>
        <taxon>Eukaryota</taxon>
        <taxon>Metazoa</taxon>
        <taxon>Chordata</taxon>
        <taxon>Craniata</taxon>
        <taxon>Vertebrata</taxon>
        <taxon>Euteleostomi</taxon>
        <taxon>Actinopterygii</taxon>
        <taxon>Neopterygii</taxon>
        <taxon>Teleostei</taxon>
        <taxon>Neoteleostei</taxon>
        <taxon>Acanthomorphata</taxon>
        <taxon>Ovalentaria</taxon>
        <taxon>Atherinomorphae</taxon>
        <taxon>Cyprinodontiformes</taxon>
        <taxon>Goodeidae</taxon>
        <taxon>Ilyodon</taxon>
    </lineage>
</organism>
<evidence type="ECO:0000313" key="2">
    <source>
        <dbReference type="Proteomes" id="UP001482620"/>
    </source>
</evidence>